<gene>
    <name evidence="1" type="ORF">L484_019455</name>
</gene>
<organism evidence="1 2">
    <name type="scientific">Morus notabilis</name>
    <dbReference type="NCBI Taxonomy" id="981085"/>
    <lineage>
        <taxon>Eukaryota</taxon>
        <taxon>Viridiplantae</taxon>
        <taxon>Streptophyta</taxon>
        <taxon>Embryophyta</taxon>
        <taxon>Tracheophyta</taxon>
        <taxon>Spermatophyta</taxon>
        <taxon>Magnoliopsida</taxon>
        <taxon>eudicotyledons</taxon>
        <taxon>Gunneridae</taxon>
        <taxon>Pentapetalae</taxon>
        <taxon>rosids</taxon>
        <taxon>fabids</taxon>
        <taxon>Rosales</taxon>
        <taxon>Moraceae</taxon>
        <taxon>Moreae</taxon>
        <taxon>Morus</taxon>
    </lineage>
</organism>
<dbReference type="Proteomes" id="UP000030645">
    <property type="component" value="Unassembled WGS sequence"/>
</dbReference>
<evidence type="ECO:0000313" key="2">
    <source>
        <dbReference type="Proteomes" id="UP000030645"/>
    </source>
</evidence>
<dbReference type="AlphaFoldDB" id="W9S4V5"/>
<sequence>MDGARLWAMRDLIKYCKRKGLLIELGGEAILVIRSDLARKLAPLKTHYLIRICYARYADDSQYLLMGYRVTLWPSILQRDSREPEVLKEWP</sequence>
<dbReference type="EMBL" id="KE346086">
    <property type="protein sequence ID" value="EXC25821.1"/>
    <property type="molecule type" value="Genomic_DNA"/>
</dbReference>
<keyword evidence="2" id="KW-1185">Reference proteome</keyword>
<name>W9S4V5_9ROSA</name>
<evidence type="ECO:0000313" key="1">
    <source>
        <dbReference type="EMBL" id="EXC25821.1"/>
    </source>
</evidence>
<accession>W9S4V5</accession>
<reference evidence="2" key="1">
    <citation type="submission" date="2013-01" db="EMBL/GenBank/DDBJ databases">
        <title>Draft Genome Sequence of a Mulberry Tree, Morus notabilis C.K. Schneid.</title>
        <authorList>
            <person name="He N."/>
            <person name="Zhao S."/>
        </authorList>
    </citation>
    <scope>NUCLEOTIDE SEQUENCE</scope>
</reference>
<proteinExistence type="predicted"/>
<protein>
    <submittedName>
        <fullName evidence="1">Uncharacterized protein</fullName>
    </submittedName>
</protein>
<dbReference type="STRING" id="981085.W9S4V5"/>
<dbReference type="eggNOG" id="KOG4768">
    <property type="taxonomic scope" value="Eukaryota"/>
</dbReference>